<comment type="caution">
    <text evidence="1">The sequence shown here is derived from an EMBL/GenBank/DDBJ whole genome shotgun (WGS) entry which is preliminary data.</text>
</comment>
<dbReference type="EMBL" id="JBEZVI010000019">
    <property type="protein sequence ID" value="MEU3712773.1"/>
    <property type="molecule type" value="Genomic_DNA"/>
</dbReference>
<dbReference type="Proteomes" id="UP001550853">
    <property type="component" value="Unassembled WGS sequence"/>
</dbReference>
<dbReference type="RefSeq" id="WP_051740007.1">
    <property type="nucleotide sequence ID" value="NZ_JBEZVI010000019.1"/>
</dbReference>
<dbReference type="InterPro" id="IPR046074">
    <property type="entry name" value="DUF6092"/>
</dbReference>
<sequence>MSTGTPRTPDDPGGEELALLAAYLLSSARRLLQEPPSYALYRLMDGARRVLALYADGGGDRPELVAVHAGLDDLLHQAPNENRDYAALLDGMCRQMVAGLQLPAPEPAASAPPS</sequence>
<name>A0ABV2Z455_9ACTN</name>
<evidence type="ECO:0000313" key="1">
    <source>
        <dbReference type="EMBL" id="MEU3712773.1"/>
    </source>
</evidence>
<evidence type="ECO:0000313" key="2">
    <source>
        <dbReference type="Proteomes" id="UP001550853"/>
    </source>
</evidence>
<keyword evidence="2" id="KW-1185">Reference proteome</keyword>
<reference evidence="1 2" key="1">
    <citation type="submission" date="2024-06" db="EMBL/GenBank/DDBJ databases">
        <title>The Natural Products Discovery Center: Release of the First 8490 Sequenced Strains for Exploring Actinobacteria Biosynthetic Diversity.</title>
        <authorList>
            <person name="Kalkreuter E."/>
            <person name="Kautsar S.A."/>
            <person name="Yang D."/>
            <person name="Bader C.D."/>
            <person name="Teijaro C.N."/>
            <person name="Fluegel L."/>
            <person name="Davis C.M."/>
            <person name="Simpson J.R."/>
            <person name="Lauterbach L."/>
            <person name="Steele A.D."/>
            <person name="Gui C."/>
            <person name="Meng S."/>
            <person name="Li G."/>
            <person name="Viehrig K."/>
            <person name="Ye F."/>
            <person name="Su P."/>
            <person name="Kiefer A.F."/>
            <person name="Nichols A."/>
            <person name="Cepeda A.J."/>
            <person name="Yan W."/>
            <person name="Fan B."/>
            <person name="Jiang Y."/>
            <person name="Adhikari A."/>
            <person name="Zheng C.-J."/>
            <person name="Schuster L."/>
            <person name="Cowan T.M."/>
            <person name="Smanski M.J."/>
            <person name="Chevrette M.G."/>
            <person name="De Carvalho L.P.S."/>
            <person name="Shen B."/>
        </authorList>
    </citation>
    <scope>NUCLEOTIDE SEQUENCE [LARGE SCALE GENOMIC DNA]</scope>
    <source>
        <strain evidence="1 2">NPDC033039</strain>
    </source>
</reference>
<accession>A0ABV2Z455</accession>
<dbReference type="Pfam" id="PF19585">
    <property type="entry name" value="DUF6092"/>
    <property type="match status" value="1"/>
</dbReference>
<organism evidence="1 2">
    <name type="scientific">Streptomyces catenulae</name>
    <dbReference type="NCBI Taxonomy" id="66875"/>
    <lineage>
        <taxon>Bacteria</taxon>
        <taxon>Bacillati</taxon>
        <taxon>Actinomycetota</taxon>
        <taxon>Actinomycetes</taxon>
        <taxon>Kitasatosporales</taxon>
        <taxon>Streptomycetaceae</taxon>
        <taxon>Streptomyces</taxon>
    </lineage>
</organism>
<gene>
    <name evidence="1" type="ORF">AB0E61_22090</name>
</gene>
<proteinExistence type="predicted"/>
<protein>
    <submittedName>
        <fullName evidence="1">DUF6092 family protein</fullName>
    </submittedName>
</protein>